<feature type="transmembrane region" description="Helical" evidence="1">
    <location>
        <begin position="117"/>
        <end position="139"/>
    </location>
</feature>
<keyword evidence="1" id="KW-0472">Membrane</keyword>
<keyword evidence="3" id="KW-1185">Reference proteome</keyword>
<protein>
    <recommendedName>
        <fullName evidence="4">DUF3592 domain-containing protein</fullName>
    </recommendedName>
</protein>
<keyword evidence="1" id="KW-1133">Transmembrane helix</keyword>
<evidence type="ECO:0000313" key="2">
    <source>
        <dbReference type="EMBL" id="MBE1587244.1"/>
    </source>
</evidence>
<evidence type="ECO:0000256" key="1">
    <source>
        <dbReference type="SAM" id="Phobius"/>
    </source>
</evidence>
<comment type="caution">
    <text evidence="2">The sequence shown here is derived from an EMBL/GenBank/DDBJ whole genome shotgun (WGS) entry which is preliminary data.</text>
</comment>
<feature type="transmembrane region" description="Helical" evidence="1">
    <location>
        <begin position="12"/>
        <end position="32"/>
    </location>
</feature>
<dbReference type="Proteomes" id="UP000633509">
    <property type="component" value="Unassembled WGS sequence"/>
</dbReference>
<sequence>MERNGCGTGCLVVLTVVTMPLVLIVGVLLSAATVSAAELEYRAAHGEGTTGTFTATDLDCSGRGPCRWEGVFESSARTRQDAWIYGYGPLDLSEGDRVPALDAGHDVKVFRPGAYDWPGVLLLSALSLATLLLPAYVLLRVLRKRPAAGSG</sequence>
<accession>A0ABR9M2Y5</accession>
<organism evidence="2 3">
    <name type="scientific">Nonomuraea angiospora</name>
    <dbReference type="NCBI Taxonomy" id="46172"/>
    <lineage>
        <taxon>Bacteria</taxon>
        <taxon>Bacillati</taxon>
        <taxon>Actinomycetota</taxon>
        <taxon>Actinomycetes</taxon>
        <taxon>Streptosporangiales</taxon>
        <taxon>Streptosporangiaceae</taxon>
        <taxon>Nonomuraea</taxon>
    </lineage>
</organism>
<proteinExistence type="predicted"/>
<evidence type="ECO:0008006" key="4">
    <source>
        <dbReference type="Google" id="ProtNLM"/>
    </source>
</evidence>
<evidence type="ECO:0000313" key="3">
    <source>
        <dbReference type="Proteomes" id="UP000633509"/>
    </source>
</evidence>
<dbReference type="RefSeq" id="WP_192787669.1">
    <property type="nucleotide sequence ID" value="NZ_JADBEK010000001.1"/>
</dbReference>
<keyword evidence="1" id="KW-0812">Transmembrane</keyword>
<dbReference type="EMBL" id="JADBEK010000001">
    <property type="protein sequence ID" value="MBE1587244.1"/>
    <property type="molecule type" value="Genomic_DNA"/>
</dbReference>
<reference evidence="2 3" key="1">
    <citation type="submission" date="2020-10" db="EMBL/GenBank/DDBJ databases">
        <title>Sequencing the genomes of 1000 actinobacteria strains.</title>
        <authorList>
            <person name="Klenk H.-P."/>
        </authorList>
    </citation>
    <scope>NUCLEOTIDE SEQUENCE [LARGE SCALE GENOMIC DNA]</scope>
    <source>
        <strain evidence="2 3">DSM 43173</strain>
    </source>
</reference>
<gene>
    <name evidence="2" type="ORF">H4W80_005502</name>
</gene>
<name>A0ABR9M2Y5_9ACTN</name>